<feature type="domain" description="HpcH/HpaI aldolase/citrate lyase" evidence="4">
    <location>
        <begin position="19"/>
        <end position="208"/>
    </location>
</feature>
<protein>
    <submittedName>
        <fullName evidence="5">HpcH/HpaI aldolase</fullName>
    </submittedName>
</protein>
<gene>
    <name evidence="5" type="ORF">OAN307_c15130</name>
</gene>
<dbReference type="GO" id="GO:0005737">
    <property type="term" value="C:cytoplasm"/>
    <property type="evidence" value="ECO:0007669"/>
    <property type="project" value="TreeGrafter"/>
</dbReference>
<dbReference type="Pfam" id="PF03328">
    <property type="entry name" value="HpcH_HpaI"/>
    <property type="match status" value="1"/>
</dbReference>
<keyword evidence="6" id="KW-1185">Reference proteome</keyword>
<dbReference type="RefSeq" id="WP_015499222.1">
    <property type="nucleotide sequence ID" value="NC_020911.1"/>
</dbReference>
<dbReference type="Gene3D" id="3.20.20.60">
    <property type="entry name" value="Phosphoenolpyruvate-binding domains"/>
    <property type="match status" value="1"/>
</dbReference>
<dbReference type="STRING" id="391626.OAN307_c15130"/>
<evidence type="ECO:0000256" key="2">
    <source>
        <dbReference type="ARBA" id="ARBA00022723"/>
    </source>
</evidence>
<dbReference type="InterPro" id="IPR050251">
    <property type="entry name" value="HpcH-HpaI_aldolase"/>
</dbReference>
<dbReference type="GO" id="GO:0046872">
    <property type="term" value="F:metal ion binding"/>
    <property type="evidence" value="ECO:0007669"/>
    <property type="project" value="UniProtKB-KW"/>
</dbReference>
<dbReference type="InterPro" id="IPR005000">
    <property type="entry name" value="Aldolase/citrate-lyase_domain"/>
</dbReference>
<dbReference type="Proteomes" id="UP000005307">
    <property type="component" value="Chromosome"/>
</dbReference>
<dbReference type="KEGG" id="oat:OAN307_c15130"/>
<proteinExistence type="inferred from homology"/>
<dbReference type="SUPFAM" id="SSF51621">
    <property type="entry name" value="Phosphoenolpyruvate/pyruvate domain"/>
    <property type="match status" value="1"/>
</dbReference>
<keyword evidence="3" id="KW-0456">Lyase</keyword>
<dbReference type="PANTHER" id="PTHR30502:SF0">
    <property type="entry name" value="PHOSPHOENOLPYRUVATE CARBOXYLASE FAMILY PROTEIN"/>
    <property type="match status" value="1"/>
</dbReference>
<organism evidence="5 6">
    <name type="scientific">Octadecabacter antarcticus 307</name>
    <dbReference type="NCBI Taxonomy" id="391626"/>
    <lineage>
        <taxon>Bacteria</taxon>
        <taxon>Pseudomonadati</taxon>
        <taxon>Pseudomonadota</taxon>
        <taxon>Alphaproteobacteria</taxon>
        <taxon>Rhodobacterales</taxon>
        <taxon>Roseobacteraceae</taxon>
        <taxon>Octadecabacter</taxon>
    </lineage>
</organism>
<dbReference type="HOGENOM" id="CLU_059964_4_1_5"/>
<evidence type="ECO:0000259" key="4">
    <source>
        <dbReference type="Pfam" id="PF03328"/>
    </source>
</evidence>
<dbReference type="PANTHER" id="PTHR30502">
    <property type="entry name" value="2-KETO-3-DEOXY-L-RHAMNONATE ALDOLASE"/>
    <property type="match status" value="1"/>
</dbReference>
<dbReference type="eggNOG" id="COG3836">
    <property type="taxonomic scope" value="Bacteria"/>
</dbReference>
<keyword evidence="2" id="KW-0479">Metal-binding</keyword>
<comment type="similarity">
    <text evidence="1">Belongs to the HpcH/HpaI aldolase family.</text>
</comment>
<dbReference type="AlphaFoldDB" id="M9R4P6"/>
<dbReference type="InterPro" id="IPR040442">
    <property type="entry name" value="Pyrv_kinase-like_dom_sf"/>
</dbReference>
<dbReference type="InterPro" id="IPR015813">
    <property type="entry name" value="Pyrv/PenolPyrv_kinase-like_dom"/>
</dbReference>
<dbReference type="OrthoDB" id="9802624at2"/>
<sequence length="253" mass="26807">MRTANLRARVLGRERLASTFVKTAEVTVIEVLATSGLDFIVLDGEHCGFDRGRLDACLAVCRALDFPALVRISSGTDENILMALDAGAVGVVVPHVDSVQKAQAIAKAAHFGRGGRGFAGSTRWAGFATRPMGDVLDQDVQTIVMAQIEEPEGVEVCDRIAAIDGIDALFAGPADLSVGYGHRTQDNPDLPMALKRISQACADNGKGYVTWVPDAGKAAEWANYGMTGFVVASEHTWMRQGAAEAATGIHKIP</sequence>
<evidence type="ECO:0000313" key="5">
    <source>
        <dbReference type="EMBL" id="AGI67187.1"/>
    </source>
</evidence>
<reference evidence="5 6" key="1">
    <citation type="journal article" date="2013" name="PLoS ONE">
        <title>Poles Apart: Arctic and Antarctic Octadecabacter strains Share High Genome Plasticity and a New Type of Xanthorhodopsin.</title>
        <authorList>
            <person name="Vollmers J."/>
            <person name="Voget S."/>
            <person name="Dietrich S."/>
            <person name="Gollnow K."/>
            <person name="Smits M."/>
            <person name="Meyer K."/>
            <person name="Brinkhoff T."/>
            <person name="Simon M."/>
            <person name="Daniel R."/>
        </authorList>
    </citation>
    <scope>NUCLEOTIDE SEQUENCE [LARGE SCALE GENOMIC DNA]</scope>
    <source>
        <strain evidence="5 6">307</strain>
    </source>
</reference>
<evidence type="ECO:0000313" key="6">
    <source>
        <dbReference type="Proteomes" id="UP000005307"/>
    </source>
</evidence>
<dbReference type="GO" id="GO:0016832">
    <property type="term" value="F:aldehyde-lyase activity"/>
    <property type="evidence" value="ECO:0007669"/>
    <property type="project" value="TreeGrafter"/>
</dbReference>
<dbReference type="EMBL" id="CP003740">
    <property type="protein sequence ID" value="AGI67187.1"/>
    <property type="molecule type" value="Genomic_DNA"/>
</dbReference>
<evidence type="ECO:0000256" key="3">
    <source>
        <dbReference type="ARBA" id="ARBA00023239"/>
    </source>
</evidence>
<evidence type="ECO:0000256" key="1">
    <source>
        <dbReference type="ARBA" id="ARBA00005568"/>
    </source>
</evidence>
<accession>M9R4P6</accession>
<name>M9R4P6_9RHOB</name>